<dbReference type="Proteomes" id="UP000051562">
    <property type="component" value="Unassembled WGS sequence"/>
</dbReference>
<accession>A0A0Q3SY82</accession>
<dbReference type="PANTHER" id="PTHR34039:SF1">
    <property type="entry name" value="UPF0102 PROTEIN YRAN"/>
    <property type="match status" value="1"/>
</dbReference>
<dbReference type="InterPro" id="IPR011856">
    <property type="entry name" value="tRNA_endonuc-like_dom_sf"/>
</dbReference>
<keyword evidence="4" id="KW-0255">Endonuclease</keyword>
<dbReference type="Gene3D" id="3.40.1350.10">
    <property type="match status" value="1"/>
</dbReference>
<name>A0A0Q3SY82_9HYPH</name>
<dbReference type="HAMAP" id="MF_00048">
    <property type="entry name" value="UPF0102"/>
    <property type="match status" value="1"/>
</dbReference>
<dbReference type="GO" id="GO:0004519">
    <property type="term" value="F:endonuclease activity"/>
    <property type="evidence" value="ECO:0007669"/>
    <property type="project" value="UniProtKB-KW"/>
</dbReference>
<organism evidence="3 5">
    <name type="scientific">Bosea thiooxidans</name>
    <dbReference type="NCBI Taxonomy" id="53254"/>
    <lineage>
        <taxon>Bacteria</taxon>
        <taxon>Pseudomonadati</taxon>
        <taxon>Pseudomonadota</taxon>
        <taxon>Alphaproteobacteria</taxon>
        <taxon>Hyphomicrobiales</taxon>
        <taxon>Boseaceae</taxon>
        <taxon>Bosea</taxon>
    </lineage>
</organism>
<evidence type="ECO:0000313" key="4">
    <source>
        <dbReference type="EMBL" id="SKC05816.1"/>
    </source>
</evidence>
<evidence type="ECO:0000256" key="1">
    <source>
        <dbReference type="ARBA" id="ARBA00006738"/>
    </source>
</evidence>
<dbReference type="Proteomes" id="UP000190130">
    <property type="component" value="Unassembled WGS sequence"/>
</dbReference>
<dbReference type="EMBL" id="LMAR01000037">
    <property type="protein sequence ID" value="KQK30306.1"/>
    <property type="molecule type" value="Genomic_DNA"/>
</dbReference>
<sequence>MSGTAADPDKRSRRARRSGLAGRRAEWLAILWLSAKGYRLLERRYGGKGGEIDLVMKRGRTVAFVEVKARGELDAAMLAITPEKRRLVERRVRHWLSRNPWASTHYLRADAVFLAPWRRPRHVPAAFALLL</sequence>
<dbReference type="Pfam" id="PF02021">
    <property type="entry name" value="UPF0102"/>
    <property type="match status" value="1"/>
</dbReference>
<evidence type="ECO:0000256" key="2">
    <source>
        <dbReference type="HAMAP-Rule" id="MF_00048"/>
    </source>
</evidence>
<dbReference type="EMBL" id="FUYX01000012">
    <property type="protein sequence ID" value="SKC05816.1"/>
    <property type="molecule type" value="Genomic_DNA"/>
</dbReference>
<gene>
    <name evidence="3" type="ORF">ARD30_13730</name>
    <name evidence="4" type="ORF">SAMN05660750_03924</name>
</gene>
<dbReference type="GO" id="GO:0003676">
    <property type="term" value="F:nucleic acid binding"/>
    <property type="evidence" value="ECO:0007669"/>
    <property type="project" value="InterPro"/>
</dbReference>
<keyword evidence="4" id="KW-0378">Hydrolase</keyword>
<protein>
    <recommendedName>
        <fullName evidence="2">UPF0102 protein ARD30_13730</fullName>
    </recommendedName>
</protein>
<dbReference type="RefSeq" id="WP_055728329.1">
    <property type="nucleotide sequence ID" value="NZ_FUYX01000012.1"/>
</dbReference>
<dbReference type="SUPFAM" id="SSF52980">
    <property type="entry name" value="Restriction endonuclease-like"/>
    <property type="match status" value="1"/>
</dbReference>
<keyword evidence="4" id="KW-0540">Nuclease</keyword>
<dbReference type="InterPro" id="IPR003509">
    <property type="entry name" value="UPF0102_YraN-like"/>
</dbReference>
<evidence type="ECO:0000313" key="3">
    <source>
        <dbReference type="EMBL" id="KQK30306.1"/>
    </source>
</evidence>
<dbReference type="PANTHER" id="PTHR34039">
    <property type="entry name" value="UPF0102 PROTEIN YRAN"/>
    <property type="match status" value="1"/>
</dbReference>
<dbReference type="InterPro" id="IPR011335">
    <property type="entry name" value="Restrct_endonuc-II-like"/>
</dbReference>
<evidence type="ECO:0000313" key="6">
    <source>
        <dbReference type="Proteomes" id="UP000190130"/>
    </source>
</evidence>
<proteinExistence type="inferred from homology"/>
<dbReference type="AlphaFoldDB" id="A0A0Q3SY82"/>
<reference evidence="3 5" key="1">
    <citation type="submission" date="2015-10" db="EMBL/GenBank/DDBJ databases">
        <title>Draft genome of Bosea thiooxidans.</title>
        <authorList>
            <person name="Wang X."/>
        </authorList>
    </citation>
    <scope>NUCLEOTIDE SEQUENCE [LARGE SCALE GENOMIC DNA]</scope>
    <source>
        <strain evidence="3 5">CGMCC 9174</strain>
    </source>
</reference>
<keyword evidence="5" id="KW-1185">Reference proteome</keyword>
<comment type="similarity">
    <text evidence="1 2">Belongs to the UPF0102 family.</text>
</comment>
<dbReference type="NCBIfam" id="NF009151">
    <property type="entry name" value="PRK12497.1-5"/>
    <property type="match status" value="1"/>
</dbReference>
<reference evidence="4 6" key="2">
    <citation type="submission" date="2017-02" db="EMBL/GenBank/DDBJ databases">
        <authorList>
            <person name="Peterson S.W."/>
        </authorList>
    </citation>
    <scope>NUCLEOTIDE SEQUENCE [LARGE SCALE GENOMIC DNA]</scope>
    <source>
        <strain evidence="4 6">DSM 9653</strain>
    </source>
</reference>
<dbReference type="STRING" id="53254.SAMN05660750_03924"/>
<dbReference type="OrthoDB" id="9812968at2"/>
<evidence type="ECO:0000313" key="5">
    <source>
        <dbReference type="Proteomes" id="UP000051562"/>
    </source>
</evidence>